<dbReference type="InterPro" id="IPR003663">
    <property type="entry name" value="Sugar/inositol_transpt"/>
</dbReference>
<evidence type="ECO:0000256" key="7">
    <source>
        <dbReference type="RuleBase" id="RU003346"/>
    </source>
</evidence>
<evidence type="ECO:0000256" key="5">
    <source>
        <dbReference type="ARBA" id="ARBA00022989"/>
    </source>
</evidence>
<evidence type="ECO:0000256" key="9">
    <source>
        <dbReference type="SAM" id="Phobius"/>
    </source>
</evidence>
<dbReference type="NCBIfam" id="TIGR00879">
    <property type="entry name" value="SP"/>
    <property type="match status" value="1"/>
</dbReference>
<dbReference type="GO" id="GO:0005351">
    <property type="term" value="F:carbohydrate:proton symporter activity"/>
    <property type="evidence" value="ECO:0007669"/>
    <property type="project" value="TreeGrafter"/>
</dbReference>
<dbReference type="AlphaFoldDB" id="A0A072PF73"/>
<feature type="domain" description="Major facilitator superfamily (MFS) profile" evidence="10">
    <location>
        <begin position="65"/>
        <end position="513"/>
    </location>
</feature>
<feature type="transmembrane region" description="Helical" evidence="9">
    <location>
        <begin position="115"/>
        <end position="140"/>
    </location>
</feature>
<feature type="transmembrane region" description="Helical" evidence="9">
    <location>
        <begin position="147"/>
        <end position="164"/>
    </location>
</feature>
<keyword evidence="6 9" id="KW-0472">Membrane</keyword>
<protein>
    <recommendedName>
        <fullName evidence="10">Major facilitator superfamily (MFS) profile domain-containing protein</fullName>
    </recommendedName>
</protein>
<dbReference type="VEuPathDB" id="FungiDB:A1O9_06452"/>
<evidence type="ECO:0000313" key="12">
    <source>
        <dbReference type="Proteomes" id="UP000027920"/>
    </source>
</evidence>
<evidence type="ECO:0000259" key="10">
    <source>
        <dbReference type="PROSITE" id="PS50850"/>
    </source>
</evidence>
<dbReference type="Gene3D" id="1.20.1250.20">
    <property type="entry name" value="MFS general substrate transporter like domains"/>
    <property type="match status" value="1"/>
</dbReference>
<dbReference type="OrthoDB" id="6612291at2759"/>
<dbReference type="GO" id="GO:0016020">
    <property type="term" value="C:membrane"/>
    <property type="evidence" value="ECO:0007669"/>
    <property type="project" value="UniProtKB-SubCell"/>
</dbReference>
<feature type="transmembrane region" description="Helical" evidence="9">
    <location>
        <begin position="463"/>
        <end position="479"/>
    </location>
</feature>
<dbReference type="PROSITE" id="PS00217">
    <property type="entry name" value="SUGAR_TRANSPORT_2"/>
    <property type="match status" value="1"/>
</dbReference>
<dbReference type="InterPro" id="IPR005828">
    <property type="entry name" value="MFS_sugar_transport-like"/>
</dbReference>
<evidence type="ECO:0000256" key="8">
    <source>
        <dbReference type="SAM" id="MobiDB-lite"/>
    </source>
</evidence>
<dbReference type="PANTHER" id="PTHR48022:SF83">
    <property type="entry name" value="MAJOR FACILITATOR SUPERFAMILY (MFS) PROFILE DOMAIN-CONTAINING PROTEIN"/>
    <property type="match status" value="1"/>
</dbReference>
<feature type="transmembrane region" description="Helical" evidence="9">
    <location>
        <begin position="491"/>
        <end position="509"/>
    </location>
</feature>
<feature type="transmembrane region" description="Helical" evidence="9">
    <location>
        <begin position="63"/>
        <end position="89"/>
    </location>
</feature>
<dbReference type="Pfam" id="PF00083">
    <property type="entry name" value="Sugar_tr"/>
    <property type="match status" value="1"/>
</dbReference>
<feature type="transmembrane region" description="Helical" evidence="9">
    <location>
        <begin position="201"/>
        <end position="224"/>
    </location>
</feature>
<feature type="region of interest" description="Disordered" evidence="8">
    <location>
        <begin position="1"/>
        <end position="24"/>
    </location>
</feature>
<evidence type="ECO:0000256" key="4">
    <source>
        <dbReference type="ARBA" id="ARBA00022692"/>
    </source>
</evidence>
<dbReference type="PROSITE" id="PS50850">
    <property type="entry name" value="MFS"/>
    <property type="match status" value="1"/>
</dbReference>
<evidence type="ECO:0000256" key="1">
    <source>
        <dbReference type="ARBA" id="ARBA00004141"/>
    </source>
</evidence>
<keyword evidence="5 9" id="KW-1133">Transmembrane helix</keyword>
<comment type="similarity">
    <text evidence="2 7">Belongs to the major facilitator superfamily. Sugar transporter (TC 2.A.1.1) family.</text>
</comment>
<name>A0A072PF73_9EURO</name>
<keyword evidence="3 7" id="KW-0813">Transport</keyword>
<dbReference type="Proteomes" id="UP000027920">
    <property type="component" value="Unassembled WGS sequence"/>
</dbReference>
<feature type="transmembrane region" description="Helical" evidence="9">
    <location>
        <begin position="170"/>
        <end position="189"/>
    </location>
</feature>
<dbReference type="SUPFAM" id="SSF103473">
    <property type="entry name" value="MFS general substrate transporter"/>
    <property type="match status" value="1"/>
</dbReference>
<dbReference type="HOGENOM" id="CLU_001265_11_5_1"/>
<dbReference type="InterPro" id="IPR036259">
    <property type="entry name" value="MFS_trans_sf"/>
</dbReference>
<dbReference type="RefSeq" id="XP_013261116.1">
    <property type="nucleotide sequence ID" value="XM_013405662.1"/>
</dbReference>
<comment type="subcellular location">
    <subcellularLocation>
        <location evidence="1">Membrane</location>
        <topology evidence="1">Multi-pass membrane protein</topology>
    </subcellularLocation>
</comment>
<keyword evidence="4 9" id="KW-0812">Transmembrane</keyword>
<feature type="transmembrane region" description="Helical" evidence="9">
    <location>
        <begin position="236"/>
        <end position="257"/>
    </location>
</feature>
<keyword evidence="12" id="KW-1185">Reference proteome</keyword>
<evidence type="ECO:0000256" key="2">
    <source>
        <dbReference type="ARBA" id="ARBA00010992"/>
    </source>
</evidence>
<reference evidence="11 12" key="1">
    <citation type="submission" date="2013-03" db="EMBL/GenBank/DDBJ databases">
        <title>The Genome Sequence of Exophiala aquamarina CBS 119918.</title>
        <authorList>
            <consortium name="The Broad Institute Genomics Platform"/>
            <person name="Cuomo C."/>
            <person name="de Hoog S."/>
            <person name="Gorbushina A."/>
            <person name="Walker B."/>
            <person name="Young S.K."/>
            <person name="Zeng Q."/>
            <person name="Gargeya S."/>
            <person name="Fitzgerald M."/>
            <person name="Haas B."/>
            <person name="Abouelleil A."/>
            <person name="Allen A.W."/>
            <person name="Alvarado L."/>
            <person name="Arachchi H.M."/>
            <person name="Berlin A.M."/>
            <person name="Chapman S.B."/>
            <person name="Gainer-Dewar J."/>
            <person name="Goldberg J."/>
            <person name="Griggs A."/>
            <person name="Gujja S."/>
            <person name="Hansen M."/>
            <person name="Howarth C."/>
            <person name="Imamovic A."/>
            <person name="Ireland A."/>
            <person name="Larimer J."/>
            <person name="McCowan C."/>
            <person name="Murphy C."/>
            <person name="Pearson M."/>
            <person name="Poon T.W."/>
            <person name="Priest M."/>
            <person name="Roberts A."/>
            <person name="Saif S."/>
            <person name="Shea T."/>
            <person name="Sisk P."/>
            <person name="Sykes S."/>
            <person name="Wortman J."/>
            <person name="Nusbaum C."/>
            <person name="Birren B."/>
        </authorList>
    </citation>
    <scope>NUCLEOTIDE SEQUENCE [LARGE SCALE GENOMIC DNA]</scope>
    <source>
        <strain evidence="11 12">CBS 119918</strain>
    </source>
</reference>
<dbReference type="InterPro" id="IPR005829">
    <property type="entry name" value="Sugar_transporter_CS"/>
</dbReference>
<dbReference type="GeneID" id="25281369"/>
<sequence length="618" mass="69198">MSTQKPSVEERDLSNAESNRHFEREWRDEKWQSRQLSQAAADRAHVEHALTPGQAIRAYPMAIFWRLAVSMCVIMEGYDTILIGNFFAFPSFQRQYGEFVGVTDQTRSGYQLTPAWMAGLGNASGVGAFFGTLLCGYLVALFGQKRVILGSLILLSCTIFLTFFASNIKILIVGQILCGFPWGALATIAPSYASECLPLALRVYFTSWTNMCFIIGQLIAAGVLRACLERDDQWGFRIPFAIQWVWPAFLIPLLSFAPESPWHLVRQHRLEEAEKSLRRLQRASANIDVKETLASIVYTNNLEEELSVGTSYFDCFSGFERRRTEIACICFAGQVLSGSSFAYNASYFFEQVGLATETTYSLNLGGTGLALFGTLVNWFCLMPYFGRRTIYVIGMFAMAMTLYLIGVLNVWTNQQPVAMSQAVLTLVWTFLFQLSAGQLGWALPAEVGSTRLRQKTICLARNAYYIVSVISGVLQPYFMNPKAWNLRGYTGFVWGTTALLTFIWAYFRLPETRNRTFEQLDILFAKEVPARQFSKTNVNAFDKSTTSGLAIRYSITTMDQRRPSLVPSITRAIAAKTGLDVAYCSQRNSVEIGAAGGSRRPSIAADVTTYVNRDHHQG</sequence>
<organism evidence="11 12">
    <name type="scientific">Exophiala aquamarina CBS 119918</name>
    <dbReference type="NCBI Taxonomy" id="1182545"/>
    <lineage>
        <taxon>Eukaryota</taxon>
        <taxon>Fungi</taxon>
        <taxon>Dikarya</taxon>
        <taxon>Ascomycota</taxon>
        <taxon>Pezizomycotina</taxon>
        <taxon>Eurotiomycetes</taxon>
        <taxon>Chaetothyriomycetidae</taxon>
        <taxon>Chaetothyriales</taxon>
        <taxon>Herpotrichiellaceae</taxon>
        <taxon>Exophiala</taxon>
    </lineage>
</organism>
<dbReference type="InterPro" id="IPR020846">
    <property type="entry name" value="MFS_dom"/>
</dbReference>
<proteinExistence type="inferred from homology"/>
<gene>
    <name evidence="11" type="ORF">A1O9_06452</name>
</gene>
<comment type="caution">
    <text evidence="11">The sequence shown here is derived from an EMBL/GenBank/DDBJ whole genome shotgun (WGS) entry which is preliminary data.</text>
</comment>
<dbReference type="InterPro" id="IPR050360">
    <property type="entry name" value="MFS_Sugar_Transporters"/>
</dbReference>
<feature type="transmembrane region" description="Helical" evidence="9">
    <location>
        <begin position="390"/>
        <end position="411"/>
    </location>
</feature>
<feature type="compositionally biased region" description="Basic and acidic residues" evidence="8">
    <location>
        <begin position="7"/>
        <end position="24"/>
    </location>
</feature>
<dbReference type="EMBL" id="AMGV01000004">
    <property type="protein sequence ID" value="KEF58526.1"/>
    <property type="molecule type" value="Genomic_DNA"/>
</dbReference>
<dbReference type="FunFam" id="1.20.1250.20:FF:000078">
    <property type="entry name" value="MFS maltose transporter, putative"/>
    <property type="match status" value="1"/>
</dbReference>
<evidence type="ECO:0000313" key="11">
    <source>
        <dbReference type="EMBL" id="KEF58526.1"/>
    </source>
</evidence>
<dbReference type="PANTHER" id="PTHR48022">
    <property type="entry name" value="PLASTIDIC GLUCOSE TRANSPORTER 4"/>
    <property type="match status" value="1"/>
</dbReference>
<feature type="transmembrane region" description="Helical" evidence="9">
    <location>
        <begin position="423"/>
        <end position="443"/>
    </location>
</feature>
<evidence type="ECO:0000256" key="3">
    <source>
        <dbReference type="ARBA" id="ARBA00022448"/>
    </source>
</evidence>
<feature type="transmembrane region" description="Helical" evidence="9">
    <location>
        <begin position="326"/>
        <end position="348"/>
    </location>
</feature>
<evidence type="ECO:0000256" key="6">
    <source>
        <dbReference type="ARBA" id="ARBA00023136"/>
    </source>
</evidence>
<feature type="transmembrane region" description="Helical" evidence="9">
    <location>
        <begin position="360"/>
        <end position="381"/>
    </location>
</feature>
<accession>A0A072PF73</accession>